<reference evidence="2" key="1">
    <citation type="submission" date="2023-02" db="EMBL/GenBank/DDBJ databases">
        <authorList>
            <person name="Palmer J.M."/>
        </authorList>
    </citation>
    <scope>NUCLEOTIDE SEQUENCE</scope>
    <source>
        <strain evidence="2">FW57</strain>
    </source>
</reference>
<accession>A0AAD4ET63</accession>
<dbReference type="AlphaFoldDB" id="A0AAD4ET63"/>
<dbReference type="InterPro" id="IPR002925">
    <property type="entry name" value="Dienelactn_hydro"/>
</dbReference>
<dbReference type="SUPFAM" id="SSF53474">
    <property type="entry name" value="alpha/beta-Hydrolases"/>
    <property type="match status" value="1"/>
</dbReference>
<protein>
    <recommendedName>
        <fullName evidence="1">Dienelactone hydrolase domain-containing protein</fullName>
    </recommendedName>
</protein>
<evidence type="ECO:0000259" key="1">
    <source>
        <dbReference type="Pfam" id="PF01738"/>
    </source>
</evidence>
<dbReference type="InterPro" id="IPR029058">
    <property type="entry name" value="AB_hydrolase_fold"/>
</dbReference>
<sequence length="251" mass="28048">MSSCCLQGFRWEGKPQGHETQVNDQNCYVTGNDSDVAIIVIHDLYGWTFPNIRLLADHYAAELGATVYVPDFFGGVVLPPTIISNPAEWHKLDLPNFMERNSKAVRGPEMKALARFLRTKHRRIGAIGFCYGGWAVFQLGGQSAGDDGPLVDCISAAHPTFLEKEEMSDVAVPVQMIAPEKDPKFTEELKAFALLEIPKRGVPFDYQYFPGLEHGFAVRGNRQDEDETKGLERAMRAAVSWFREWLVAGRG</sequence>
<organism evidence="2 3">
    <name type="scientific">Staphylotrichum longicolle</name>
    <dbReference type="NCBI Taxonomy" id="669026"/>
    <lineage>
        <taxon>Eukaryota</taxon>
        <taxon>Fungi</taxon>
        <taxon>Dikarya</taxon>
        <taxon>Ascomycota</taxon>
        <taxon>Pezizomycotina</taxon>
        <taxon>Sordariomycetes</taxon>
        <taxon>Sordariomycetidae</taxon>
        <taxon>Sordariales</taxon>
        <taxon>Chaetomiaceae</taxon>
        <taxon>Staphylotrichum</taxon>
    </lineage>
</organism>
<comment type="caution">
    <text evidence="2">The sequence shown here is derived from an EMBL/GenBank/DDBJ whole genome shotgun (WGS) entry which is preliminary data.</text>
</comment>
<dbReference type="PANTHER" id="PTHR17630">
    <property type="entry name" value="DIENELACTONE HYDROLASE"/>
    <property type="match status" value="1"/>
</dbReference>
<dbReference type="PANTHER" id="PTHR17630:SF55">
    <property type="entry name" value="DIENELACTONE HYDROLASE FAMILY PROTEIN (AFU_ORTHOLOGUE AFUA_1G01900)"/>
    <property type="match status" value="1"/>
</dbReference>
<proteinExistence type="predicted"/>
<keyword evidence="3" id="KW-1185">Reference proteome</keyword>
<gene>
    <name evidence="2" type="ORF">NEMBOFW57_009640</name>
</gene>
<dbReference type="EMBL" id="JAHCVI010000005">
    <property type="protein sequence ID" value="KAG7285022.1"/>
    <property type="molecule type" value="Genomic_DNA"/>
</dbReference>
<name>A0AAD4ET63_9PEZI</name>
<dbReference type="Proteomes" id="UP001197093">
    <property type="component" value="Unassembled WGS sequence"/>
</dbReference>
<feature type="domain" description="Dienelactone hydrolase" evidence="1">
    <location>
        <begin position="36"/>
        <end position="244"/>
    </location>
</feature>
<dbReference type="Pfam" id="PF01738">
    <property type="entry name" value="DLH"/>
    <property type="match status" value="1"/>
</dbReference>
<dbReference type="Gene3D" id="3.40.50.1820">
    <property type="entry name" value="alpha/beta hydrolase"/>
    <property type="match status" value="1"/>
</dbReference>
<dbReference type="GO" id="GO:0016787">
    <property type="term" value="F:hydrolase activity"/>
    <property type="evidence" value="ECO:0007669"/>
    <property type="project" value="InterPro"/>
</dbReference>
<evidence type="ECO:0000313" key="3">
    <source>
        <dbReference type="Proteomes" id="UP001197093"/>
    </source>
</evidence>
<evidence type="ECO:0000313" key="2">
    <source>
        <dbReference type="EMBL" id="KAG7285022.1"/>
    </source>
</evidence>